<dbReference type="Pfam" id="PF00132">
    <property type="entry name" value="Hexapep"/>
    <property type="match status" value="1"/>
</dbReference>
<evidence type="ECO:0000256" key="5">
    <source>
        <dbReference type="RuleBase" id="RU367021"/>
    </source>
</evidence>
<dbReference type="EMBL" id="CP042383">
    <property type="protein sequence ID" value="QEA42307.1"/>
    <property type="molecule type" value="Genomic_DNA"/>
</dbReference>
<dbReference type="SUPFAM" id="SSF51161">
    <property type="entry name" value="Trimeric LpxA-like enzymes"/>
    <property type="match status" value="1"/>
</dbReference>
<dbReference type="OrthoDB" id="9812571at2"/>
<dbReference type="FunFam" id="2.160.10.10:FF:000008">
    <property type="entry name" value="Maltose O-acetyltransferase"/>
    <property type="match status" value="1"/>
</dbReference>
<dbReference type="PROSITE" id="PS00101">
    <property type="entry name" value="HEXAPEP_TRANSFERASES"/>
    <property type="match status" value="1"/>
</dbReference>
<dbReference type="InterPro" id="IPR011004">
    <property type="entry name" value="Trimer_LpxA-like_sf"/>
</dbReference>
<evidence type="ECO:0000313" key="9">
    <source>
        <dbReference type="Proteomes" id="UP000321296"/>
    </source>
</evidence>
<keyword evidence="10" id="KW-1185">Reference proteome</keyword>
<dbReference type="AlphaFoldDB" id="A0A5B8T1E3"/>
<dbReference type="Gene3D" id="2.160.10.10">
    <property type="entry name" value="Hexapeptide repeat proteins"/>
    <property type="match status" value="1"/>
</dbReference>
<dbReference type="GeneID" id="64344659"/>
<name>A0A5B8T1E3_LEUPS</name>
<dbReference type="InterPro" id="IPR018357">
    <property type="entry name" value="Hexapep_transf_CS"/>
</dbReference>
<dbReference type="CDD" id="cd03357">
    <property type="entry name" value="LbH_MAT_GAT"/>
    <property type="match status" value="1"/>
</dbReference>
<evidence type="ECO:0000256" key="4">
    <source>
        <dbReference type="ARBA" id="ARBA00023315"/>
    </source>
</evidence>
<evidence type="ECO:0000256" key="2">
    <source>
        <dbReference type="ARBA" id="ARBA00022679"/>
    </source>
</evidence>
<comment type="similarity">
    <text evidence="1 5">Belongs to the transferase hexapeptide repeat family.</text>
</comment>
<dbReference type="SMART" id="SM01266">
    <property type="entry name" value="Mac"/>
    <property type="match status" value="1"/>
</dbReference>
<accession>A0A5B8T1E3</accession>
<protein>
    <recommendedName>
        <fullName evidence="5">Acetyltransferase</fullName>
        <ecNumber evidence="5">2.3.1.-</ecNumber>
    </recommendedName>
</protein>
<evidence type="ECO:0000259" key="6">
    <source>
        <dbReference type="SMART" id="SM01266"/>
    </source>
</evidence>
<dbReference type="EC" id="2.3.1.-" evidence="5"/>
<reference evidence="8 9" key="1">
    <citation type="submission" date="2019-06" db="EMBL/GenBank/DDBJ databases">
        <title>Genome analyses of bacteria isolated from kimchi.</title>
        <authorList>
            <person name="Lee S."/>
            <person name="Ahn S."/>
            <person name="Roh S."/>
        </authorList>
    </citation>
    <scope>NUCLEOTIDE SEQUENCE [LARGE SCALE GENOMIC DNA]</scope>
    <source>
        <strain evidence="8 9">CBA3630</strain>
    </source>
</reference>
<dbReference type="PANTHER" id="PTHR43017:SF1">
    <property type="entry name" value="ACETYLTRANSFERASE YJL218W-RELATED"/>
    <property type="match status" value="1"/>
</dbReference>
<evidence type="ECO:0000256" key="3">
    <source>
        <dbReference type="ARBA" id="ARBA00022737"/>
    </source>
</evidence>
<dbReference type="Pfam" id="PF12464">
    <property type="entry name" value="Mac"/>
    <property type="match status" value="1"/>
</dbReference>
<dbReference type="PANTHER" id="PTHR43017">
    <property type="entry name" value="GALACTOSIDE O-ACETYLTRANSFERASE"/>
    <property type="match status" value="1"/>
</dbReference>
<proteinExistence type="inferred from homology"/>
<dbReference type="InterPro" id="IPR024688">
    <property type="entry name" value="Mac_dom"/>
</dbReference>
<dbReference type="Proteomes" id="UP001529201">
    <property type="component" value="Unassembled WGS sequence"/>
</dbReference>
<keyword evidence="4 5" id="KW-0012">Acyltransferase</keyword>
<reference evidence="7 10" key="2">
    <citation type="submission" date="2023-02" db="EMBL/GenBank/DDBJ databases">
        <title>Antimicrobial susceptibility testing and tentative epidemiological cut-off values for Lactobacillaceae family species intended for ingestion.</title>
        <authorList>
            <person name="Noehr-Meldgaard K."/>
            <person name="Struve C."/>
            <person name="Ingmer H."/>
            <person name="Koza A."/>
            <person name="Al-Nakeeb K."/>
            <person name="Agersoe Y."/>
        </authorList>
    </citation>
    <scope>NUCLEOTIDE SEQUENCE [LARGE SCALE GENOMIC DNA]</scope>
    <source>
        <strain evidence="7 10">DSM 20193</strain>
    </source>
</reference>
<evidence type="ECO:0000313" key="8">
    <source>
        <dbReference type="EMBL" id="QEA42307.1"/>
    </source>
</evidence>
<dbReference type="InterPro" id="IPR001451">
    <property type="entry name" value="Hexapep"/>
</dbReference>
<evidence type="ECO:0000313" key="7">
    <source>
        <dbReference type="EMBL" id="MDG9734001.1"/>
    </source>
</evidence>
<dbReference type="GO" id="GO:0008870">
    <property type="term" value="F:galactoside O-acetyltransferase activity"/>
    <property type="evidence" value="ECO:0007669"/>
    <property type="project" value="TreeGrafter"/>
</dbReference>
<dbReference type="EMBL" id="JARGDN010000009">
    <property type="protein sequence ID" value="MDG9734001.1"/>
    <property type="molecule type" value="Genomic_DNA"/>
</dbReference>
<evidence type="ECO:0000256" key="1">
    <source>
        <dbReference type="ARBA" id="ARBA00007274"/>
    </source>
</evidence>
<gene>
    <name evidence="8" type="ORF">FGL85_07200</name>
    <name evidence="7" type="ORF">P1N92_07705</name>
</gene>
<keyword evidence="2 5" id="KW-0808">Transferase</keyword>
<dbReference type="Proteomes" id="UP000321296">
    <property type="component" value="Chromosome"/>
</dbReference>
<organism evidence="8 9">
    <name type="scientific">Leuconostoc pseudomesenteroides</name>
    <dbReference type="NCBI Taxonomy" id="33968"/>
    <lineage>
        <taxon>Bacteria</taxon>
        <taxon>Bacillati</taxon>
        <taxon>Bacillota</taxon>
        <taxon>Bacilli</taxon>
        <taxon>Lactobacillales</taxon>
        <taxon>Lactobacillaceae</taxon>
        <taxon>Leuconostoc</taxon>
    </lineage>
</organism>
<dbReference type="KEGG" id="lpse:FGL85_07200"/>
<dbReference type="InterPro" id="IPR039369">
    <property type="entry name" value="LacA-like"/>
</dbReference>
<keyword evidence="3" id="KW-0677">Repeat</keyword>
<dbReference type="RefSeq" id="WP_010280337.1">
    <property type="nucleotide sequence ID" value="NZ_BMBO01000005.1"/>
</dbReference>
<evidence type="ECO:0000313" key="10">
    <source>
        <dbReference type="Proteomes" id="UP001529201"/>
    </source>
</evidence>
<sequence length="200" mass="21792">MSTQKENMLAGKLYKVDEELATLMAENKKKIAQFNRATSEDEQSRLIQTIIPNAGHSIHIEPPFHCDYGCHVHLGNNFYANYDCIMLDVNEIHIGNNVLLGPRVGIYTAGHPISSKVRNSGLEFGTSIVIGDDVWVGGNTIINPGVTIGSNTVIGSGSVVTRDIPANVIAAGNPCRVIRKITTQDELKWQNQAIAVNQVK</sequence>
<feature type="domain" description="Maltose/galactoside acetyltransferase" evidence="6">
    <location>
        <begin position="5"/>
        <end position="56"/>
    </location>
</feature>